<proteinExistence type="predicted"/>
<dbReference type="PANTHER" id="PTHR34985:SF1">
    <property type="entry name" value="SLR0554 PROTEIN"/>
    <property type="match status" value="1"/>
</dbReference>
<feature type="domain" description="Virulence-associated protein E-like" evidence="1">
    <location>
        <begin position="354"/>
        <end position="568"/>
    </location>
</feature>
<keyword evidence="3" id="KW-1185">Reference proteome</keyword>
<dbReference type="CDD" id="cd01029">
    <property type="entry name" value="TOPRIM_primases"/>
    <property type="match status" value="1"/>
</dbReference>
<protein>
    <recommendedName>
        <fullName evidence="1">Virulence-associated protein E-like domain-containing protein</fullName>
    </recommendedName>
</protein>
<reference evidence="2 3" key="1">
    <citation type="submission" date="2018-01" db="EMBL/GenBank/DDBJ databases">
        <title>Draft Genome Sequence of Komagataeibacter maltaceti LMG 1529, a Vinegar Producing Acetic Acid Bacterium Isolated from Malt Vinegar Brewery Acetifiers.</title>
        <authorList>
            <person name="Zhang Q."/>
            <person name="Hollensteiner J."/>
            <person name="Poehlein A."/>
            <person name="Daniel R."/>
        </authorList>
    </citation>
    <scope>NUCLEOTIDE SEQUENCE [LARGE SCALE GENOMIC DNA]</scope>
    <source>
        <strain evidence="2 3">LMG 1529</strain>
    </source>
</reference>
<dbReference type="SUPFAM" id="SSF56731">
    <property type="entry name" value="DNA primase core"/>
    <property type="match status" value="1"/>
</dbReference>
<sequence>MLELVQSRRNLDKAGALEFMRSIGVPLDPIATHSLPVARPKVVKEYFYHDEQGQVLFRVARMEPKTFRQWSGSAGRNALGETRRVLYRLPSIIEAPPDKPIFIVEGEKDADNLVAQGLIATCNPMGASAAKGKSKWRHEYSDCLKGRHVIIVADNDEAGRTHANVVATSVLKTAASVRVVNLPDLPEKGDVSDWLEAGHIGDELLQIARQTPALNKSPAAITREDRSRQKAISSLGMDIQHRPKWISELSVNDRGEFRSNLANAMIPLRSAPELRDLVKFNAMTGETILQYPVPSKHIDIADFQPRPITDVDISQVQEWLQVQALASLSKDTIHQAIEMRAYERKFHPVRDWLVSIEWDRQPRVKTWLSQYLRAEDTPYTRAIGTMFLVAMVARVIQPGCKADYLLILEGEQGVRKSTACAILGGEYFSDNMPPVRDGSKDLSQHLQGKWLLEIAEMSSTSKAEAESLKAFVTRPVERYRPPYGRKDIIQPRQCVFIGTTNKSEYLRDETGARRFWPVKVGIDRAVDTAALSADREQLFAEAVQLYRDKVPWWPDGDFEKQYITPEQEGRYEIDPWEASIRDYLQGRSSTHVMEVARQAIFLDIKGVGTTEGRRISSILGRLGWERYKGPKGVRGWRPKG</sequence>
<dbReference type="Pfam" id="PF05272">
    <property type="entry name" value="VapE-like_dom"/>
    <property type="match status" value="1"/>
</dbReference>
<dbReference type="AlphaFoldDB" id="A0A2S3VX76"/>
<evidence type="ECO:0000313" key="3">
    <source>
        <dbReference type="Proteomes" id="UP000237344"/>
    </source>
</evidence>
<dbReference type="PANTHER" id="PTHR34985">
    <property type="entry name" value="SLR0554 PROTEIN"/>
    <property type="match status" value="1"/>
</dbReference>
<evidence type="ECO:0000259" key="1">
    <source>
        <dbReference type="Pfam" id="PF05272"/>
    </source>
</evidence>
<dbReference type="EMBL" id="POTC01000104">
    <property type="protein sequence ID" value="POF61206.1"/>
    <property type="molecule type" value="Genomic_DNA"/>
</dbReference>
<gene>
    <name evidence="2" type="ORF">KMAL_31820</name>
</gene>
<dbReference type="Gene3D" id="3.40.1360.10">
    <property type="match status" value="1"/>
</dbReference>
<evidence type="ECO:0000313" key="2">
    <source>
        <dbReference type="EMBL" id="POF61206.1"/>
    </source>
</evidence>
<dbReference type="Proteomes" id="UP000237344">
    <property type="component" value="Unassembled WGS sequence"/>
</dbReference>
<dbReference type="InterPro" id="IPR007936">
    <property type="entry name" value="VapE-like_dom"/>
</dbReference>
<name>A0A2S3VX76_9PROT</name>
<organism evidence="2 3">
    <name type="scientific">Novacetimonas maltaceti</name>
    <dbReference type="NCBI Taxonomy" id="1203393"/>
    <lineage>
        <taxon>Bacteria</taxon>
        <taxon>Pseudomonadati</taxon>
        <taxon>Pseudomonadota</taxon>
        <taxon>Alphaproteobacteria</taxon>
        <taxon>Acetobacterales</taxon>
        <taxon>Acetobacteraceae</taxon>
        <taxon>Novacetimonas</taxon>
    </lineage>
</organism>
<comment type="caution">
    <text evidence="2">The sequence shown here is derived from an EMBL/GenBank/DDBJ whole genome shotgun (WGS) entry which is preliminary data.</text>
</comment>
<dbReference type="InterPro" id="IPR034154">
    <property type="entry name" value="TOPRIM_DnaG/twinkle"/>
</dbReference>
<accession>A0A2S3VX76</accession>